<name>A0AAD1G1V4_SPHMI</name>
<evidence type="ECO:0000259" key="5">
    <source>
        <dbReference type="Pfam" id="PF25973"/>
    </source>
</evidence>
<dbReference type="Gene3D" id="1.10.287.470">
    <property type="entry name" value="Helix hairpin bin"/>
    <property type="match status" value="1"/>
</dbReference>
<feature type="domain" description="YknX-like C-terminal permuted SH3-like" evidence="6">
    <location>
        <begin position="319"/>
        <end position="384"/>
    </location>
</feature>
<evidence type="ECO:0000256" key="2">
    <source>
        <dbReference type="SAM" id="Coils"/>
    </source>
</evidence>
<keyword evidence="2" id="KW-0175">Coiled coil</keyword>
<evidence type="ECO:0000313" key="10">
    <source>
        <dbReference type="Proteomes" id="UP000276029"/>
    </source>
</evidence>
<comment type="similarity">
    <text evidence="1">Belongs to the membrane fusion protein (MFP) (TC 8.A.1) family.</text>
</comment>
<reference evidence="7 9" key="1">
    <citation type="submission" date="2018-06" db="EMBL/GenBank/DDBJ databases">
        <title>Complete Genome Sequence of the Microcystin-Degrading Bacterium Sphingosinicella microcystinivorans Strain B-9.</title>
        <authorList>
            <person name="Jin H."/>
            <person name="Nishizawa T."/>
            <person name="Guo Y."/>
            <person name="Nishizawa A."/>
            <person name="Park H."/>
            <person name="Kato H."/>
            <person name="Tsuji K."/>
            <person name="Harada K."/>
        </authorList>
    </citation>
    <scope>NUCLEOTIDE SEQUENCE [LARGE SCALE GENOMIC DNA]</scope>
    <source>
        <strain evidence="7 9">B9</strain>
    </source>
</reference>
<gene>
    <name evidence="8" type="ORF">DFR51_1782</name>
    <name evidence="7" type="ORF">SmB9_28760</name>
</gene>
<feature type="domain" description="CusB-like beta-barrel" evidence="4">
    <location>
        <begin position="242"/>
        <end position="309"/>
    </location>
</feature>
<evidence type="ECO:0000313" key="7">
    <source>
        <dbReference type="EMBL" id="BBE35218.1"/>
    </source>
</evidence>
<dbReference type="GO" id="GO:0015562">
    <property type="term" value="F:efflux transmembrane transporter activity"/>
    <property type="evidence" value="ECO:0007669"/>
    <property type="project" value="TreeGrafter"/>
</dbReference>
<dbReference type="KEGG" id="smic:SmB9_28760"/>
<dbReference type="PANTHER" id="PTHR30469">
    <property type="entry name" value="MULTIDRUG RESISTANCE PROTEIN MDTA"/>
    <property type="match status" value="1"/>
</dbReference>
<keyword evidence="3" id="KW-0472">Membrane</keyword>
<protein>
    <submittedName>
        <fullName evidence="7">Hemolysin secretion protein D</fullName>
    </submittedName>
    <submittedName>
        <fullName evidence="8">RND family efflux transporter MFP subunit</fullName>
    </submittedName>
</protein>
<evidence type="ECO:0000313" key="8">
    <source>
        <dbReference type="EMBL" id="RKS92197.1"/>
    </source>
</evidence>
<dbReference type="Gene3D" id="2.40.420.20">
    <property type="match status" value="1"/>
</dbReference>
<keyword evidence="3" id="KW-0812">Transmembrane</keyword>
<dbReference type="Gene3D" id="2.40.30.170">
    <property type="match status" value="1"/>
</dbReference>
<feature type="domain" description="CzcB-like barrel-sandwich hybrid" evidence="5">
    <location>
        <begin position="100"/>
        <end position="233"/>
    </location>
</feature>
<dbReference type="EMBL" id="RBWX01000007">
    <property type="protein sequence ID" value="RKS92197.1"/>
    <property type="molecule type" value="Genomic_DNA"/>
</dbReference>
<dbReference type="InterPro" id="IPR006143">
    <property type="entry name" value="RND_pump_MFP"/>
</dbReference>
<organism evidence="7 9">
    <name type="scientific">Sphingosinicella microcystinivorans</name>
    <dbReference type="NCBI Taxonomy" id="335406"/>
    <lineage>
        <taxon>Bacteria</taxon>
        <taxon>Pseudomonadati</taxon>
        <taxon>Pseudomonadota</taxon>
        <taxon>Alphaproteobacteria</taxon>
        <taxon>Sphingomonadales</taxon>
        <taxon>Sphingosinicellaceae</taxon>
        <taxon>Sphingosinicella</taxon>
    </lineage>
</organism>
<dbReference type="Pfam" id="PF25973">
    <property type="entry name" value="BSH_CzcB"/>
    <property type="match status" value="1"/>
</dbReference>
<dbReference type="EMBL" id="AP018711">
    <property type="protein sequence ID" value="BBE35218.1"/>
    <property type="molecule type" value="Genomic_DNA"/>
</dbReference>
<dbReference type="InterPro" id="IPR058792">
    <property type="entry name" value="Beta-barrel_RND_2"/>
</dbReference>
<keyword evidence="10" id="KW-1185">Reference proteome</keyword>
<dbReference type="Gene3D" id="2.40.50.100">
    <property type="match status" value="1"/>
</dbReference>
<feature type="transmembrane region" description="Helical" evidence="3">
    <location>
        <begin position="30"/>
        <end position="48"/>
    </location>
</feature>
<dbReference type="GO" id="GO:1990281">
    <property type="term" value="C:efflux pump complex"/>
    <property type="evidence" value="ECO:0007669"/>
    <property type="project" value="TreeGrafter"/>
</dbReference>
<evidence type="ECO:0000259" key="6">
    <source>
        <dbReference type="Pfam" id="PF25989"/>
    </source>
</evidence>
<feature type="coiled-coil region" evidence="2">
    <location>
        <begin position="125"/>
        <end position="152"/>
    </location>
</feature>
<dbReference type="Pfam" id="PF25954">
    <property type="entry name" value="Beta-barrel_RND_2"/>
    <property type="match status" value="1"/>
</dbReference>
<dbReference type="InterPro" id="IPR058647">
    <property type="entry name" value="BSH_CzcB-like"/>
</dbReference>
<dbReference type="Pfam" id="PF25989">
    <property type="entry name" value="YknX_C"/>
    <property type="match status" value="1"/>
</dbReference>
<evidence type="ECO:0000313" key="9">
    <source>
        <dbReference type="Proteomes" id="UP000275727"/>
    </source>
</evidence>
<dbReference type="NCBIfam" id="TIGR01730">
    <property type="entry name" value="RND_mfp"/>
    <property type="match status" value="1"/>
</dbReference>
<dbReference type="SUPFAM" id="SSF111369">
    <property type="entry name" value="HlyD-like secretion proteins"/>
    <property type="match status" value="1"/>
</dbReference>
<evidence type="ECO:0000256" key="1">
    <source>
        <dbReference type="ARBA" id="ARBA00009477"/>
    </source>
</evidence>
<evidence type="ECO:0000256" key="3">
    <source>
        <dbReference type="SAM" id="Phobius"/>
    </source>
</evidence>
<evidence type="ECO:0000259" key="4">
    <source>
        <dbReference type="Pfam" id="PF25954"/>
    </source>
</evidence>
<dbReference type="Proteomes" id="UP000275727">
    <property type="component" value="Chromosome"/>
</dbReference>
<dbReference type="InterPro" id="IPR058637">
    <property type="entry name" value="YknX-like_C"/>
</dbReference>
<dbReference type="PANTHER" id="PTHR30469:SF15">
    <property type="entry name" value="HLYD FAMILY OF SECRETION PROTEINS"/>
    <property type="match status" value="1"/>
</dbReference>
<sequence length="392" mass="41006">MNMHQPVDSSFRSSVSRSWASADDGRRRRLLILAAILVAGAVAAWLIFGGSPKAPPQNPDAGHPSITVIVPGTTQIADSVKAVGSIAARRDMPVGVQGEGGAVVAVLVDAGDYVRKGQVLARIDRSVLEQQVNQLQASAVRARADAALAQSELDRAQSLVARGFISKADIERRTATRDSANANVNVAVAQLREAQARLGRLDIRAPESGLILERNVEPGQVVSSGSSAVFRMAQDGAMEMRALVAEQDLAGITTGQSATVQMIGSQTAYAGRVWMVEPVINPQTRQGLVRIALPADPALRPGGFASGKIEVGKADRPLLPESAVMGDADSSYVYVVAKDGTVERRNVEVGAVSSSGVAISSGLSGQEQVVQSAGAFLNPGEKVRPVLNTPQK</sequence>
<accession>A0AAD1G1V4</accession>
<dbReference type="AlphaFoldDB" id="A0AAD1G1V4"/>
<dbReference type="Proteomes" id="UP000276029">
    <property type="component" value="Unassembled WGS sequence"/>
</dbReference>
<proteinExistence type="inferred from homology"/>
<reference evidence="8 10" key="2">
    <citation type="submission" date="2018-10" db="EMBL/GenBank/DDBJ databases">
        <title>Genomic Encyclopedia of Type Strains, Phase IV (KMG-IV): sequencing the most valuable type-strain genomes for metagenomic binning, comparative biology and taxonomic classification.</title>
        <authorList>
            <person name="Goeker M."/>
        </authorList>
    </citation>
    <scope>NUCLEOTIDE SEQUENCE [LARGE SCALE GENOMIC DNA]</scope>
    <source>
        <strain evidence="8 10">DSM 19791</strain>
    </source>
</reference>
<keyword evidence="3" id="KW-1133">Transmembrane helix</keyword>